<evidence type="ECO:0000256" key="5">
    <source>
        <dbReference type="ARBA" id="ARBA00023040"/>
    </source>
</evidence>
<keyword evidence="8 9" id="KW-0807">Transducer</keyword>
<feature type="compositionally biased region" description="Basic and acidic residues" evidence="10">
    <location>
        <begin position="517"/>
        <end position="539"/>
    </location>
</feature>
<organism evidence="13 14">
    <name type="scientific">Parascaris univalens</name>
    <name type="common">Nematode worm</name>
    <dbReference type="NCBI Taxonomy" id="6257"/>
    <lineage>
        <taxon>Eukaryota</taxon>
        <taxon>Metazoa</taxon>
        <taxon>Ecdysozoa</taxon>
        <taxon>Nematoda</taxon>
        <taxon>Chromadorea</taxon>
        <taxon>Rhabditida</taxon>
        <taxon>Spirurina</taxon>
        <taxon>Ascaridomorpha</taxon>
        <taxon>Ascaridoidea</taxon>
        <taxon>Ascarididae</taxon>
        <taxon>Parascaris</taxon>
    </lineage>
</organism>
<feature type="transmembrane region" description="Helical" evidence="11">
    <location>
        <begin position="119"/>
        <end position="145"/>
    </location>
</feature>
<evidence type="ECO:0000256" key="11">
    <source>
        <dbReference type="SAM" id="Phobius"/>
    </source>
</evidence>
<keyword evidence="2" id="KW-1003">Cell membrane</keyword>
<evidence type="ECO:0000256" key="4">
    <source>
        <dbReference type="ARBA" id="ARBA00022989"/>
    </source>
</evidence>
<name>A0A915BSK2_PARUN</name>
<dbReference type="PROSITE" id="PS50262">
    <property type="entry name" value="G_PROTEIN_RECEP_F1_2"/>
    <property type="match status" value="1"/>
</dbReference>
<evidence type="ECO:0000256" key="2">
    <source>
        <dbReference type="ARBA" id="ARBA00022475"/>
    </source>
</evidence>
<dbReference type="GO" id="GO:0030425">
    <property type="term" value="C:dendrite"/>
    <property type="evidence" value="ECO:0007669"/>
    <property type="project" value="TreeGrafter"/>
</dbReference>
<dbReference type="InterPro" id="IPR017452">
    <property type="entry name" value="GPCR_Rhodpsn_7TM"/>
</dbReference>
<dbReference type="PROSITE" id="PS00237">
    <property type="entry name" value="G_PROTEIN_RECEP_F1_1"/>
    <property type="match status" value="1"/>
</dbReference>
<dbReference type="GO" id="GO:0005886">
    <property type="term" value="C:plasma membrane"/>
    <property type="evidence" value="ECO:0007669"/>
    <property type="project" value="UniProtKB-SubCell"/>
</dbReference>
<keyword evidence="5 9" id="KW-0297">G-protein coupled receptor</keyword>
<protein>
    <submittedName>
        <fullName evidence="14">G-protein coupled receptors family 1 profile domain-containing protein</fullName>
    </submittedName>
</protein>
<evidence type="ECO:0000256" key="8">
    <source>
        <dbReference type="ARBA" id="ARBA00023224"/>
    </source>
</evidence>
<feature type="transmembrane region" description="Helical" evidence="11">
    <location>
        <begin position="580"/>
        <end position="600"/>
    </location>
</feature>
<dbReference type="WBParaSite" id="PgR057_g009_t01">
    <property type="protein sequence ID" value="PgR057_g009_t01"/>
    <property type="gene ID" value="PgR057_g009"/>
</dbReference>
<dbReference type="SMART" id="SM01381">
    <property type="entry name" value="7TM_GPCR_Srsx"/>
    <property type="match status" value="1"/>
</dbReference>
<dbReference type="GO" id="GO:0045202">
    <property type="term" value="C:synapse"/>
    <property type="evidence" value="ECO:0007669"/>
    <property type="project" value="TreeGrafter"/>
</dbReference>
<evidence type="ECO:0000256" key="9">
    <source>
        <dbReference type="RuleBase" id="RU000688"/>
    </source>
</evidence>
<evidence type="ECO:0000256" key="10">
    <source>
        <dbReference type="SAM" id="MobiDB-lite"/>
    </source>
</evidence>
<feature type="transmembrane region" description="Helical" evidence="11">
    <location>
        <begin position="200"/>
        <end position="225"/>
    </location>
</feature>
<keyword evidence="3 9" id="KW-0812">Transmembrane</keyword>
<reference evidence="14" key="1">
    <citation type="submission" date="2022-11" db="UniProtKB">
        <authorList>
            <consortium name="WormBaseParasite"/>
        </authorList>
    </citation>
    <scope>IDENTIFICATION</scope>
</reference>
<dbReference type="SUPFAM" id="SSF81321">
    <property type="entry name" value="Family A G protein-coupled receptor-like"/>
    <property type="match status" value="1"/>
</dbReference>
<dbReference type="InterPro" id="IPR000276">
    <property type="entry name" value="GPCR_Rhodpsn"/>
</dbReference>
<comment type="subcellular location">
    <subcellularLocation>
        <location evidence="1">Cell membrane</location>
        <topology evidence="1">Multi-pass membrane protein</topology>
    </subcellularLocation>
</comment>
<dbReference type="AlphaFoldDB" id="A0A915BSK2"/>
<evidence type="ECO:0000256" key="7">
    <source>
        <dbReference type="ARBA" id="ARBA00023170"/>
    </source>
</evidence>
<dbReference type="InterPro" id="IPR000995">
    <property type="entry name" value="Musac_Ach_rcpt"/>
</dbReference>
<keyword evidence="6 11" id="KW-0472">Membrane</keyword>
<feature type="transmembrane region" description="Helical" evidence="11">
    <location>
        <begin position="245"/>
        <end position="266"/>
    </location>
</feature>
<accession>A0A915BSK2</accession>
<comment type="similarity">
    <text evidence="9">Belongs to the G-protein coupled receptor 1 family.</text>
</comment>
<feature type="domain" description="G-protein coupled receptors family 1 profile" evidence="12">
    <location>
        <begin position="99"/>
        <end position="597"/>
    </location>
</feature>
<evidence type="ECO:0000256" key="6">
    <source>
        <dbReference type="ARBA" id="ARBA00023136"/>
    </source>
</evidence>
<keyword evidence="13" id="KW-1185">Reference proteome</keyword>
<sequence length="632" mass="71567">PASQQRPRSSKSIKHTKIFEMVMQILSSSTLSPPNTSPTFSIAELADTFAFALPTTNNPFINATMHNHSTEVAHSQWYQTKFICIVAVGTIFAILTTVGNLMVMVSFKIDKQLQTISNYFLFSLAVADIAIGIISIPLMTYYLAVDTSWGIGYTMCQFWLCLDYFMSNASVLNLLLISFDRYFSVTRPLTYRPRRTAKKALTMIASTYIISLILWPPWIISWPHIEGRFTSPDKCVVQFIETNQFASVGTAIAAFYLPLAIMIFLYSRVYYETKKRQKEVSRLQAGQQLVSLIASTSRLAGATNATLRGSLNKRDLQSTTSSSSLTAKNSFRRNQLLPEINYTSKVRRNSTRRKRSCLKTCLGKSEISSDESSDVGHVNADDASVGSSFYSTHGQSKQSPPTSPLAATLKDESRSVSETSARPWNESGHFRTRNVDRPPTYTVLIELKDAEGKRPSVRLSSCETDGVPRSPDSPNADRNKKNRTRSMSDTSDKIKELRKSIIQNEAAANGKSPNKHSMKDKDYQRKSDKERRKNERKQESKAAKTLSAILFAFIITWTPYNVIVCWEAFYKNSIPEVYFHIGYCLCYINSTINPLCYALCNARFRMTYLRILMGRWRQERPGLMRNAYLLRI</sequence>
<dbReference type="GO" id="GO:0007187">
    <property type="term" value="P:G protein-coupled receptor signaling pathway, coupled to cyclic nucleotide second messenger"/>
    <property type="evidence" value="ECO:0007669"/>
    <property type="project" value="TreeGrafter"/>
</dbReference>
<feature type="compositionally biased region" description="Basic and acidic residues" evidence="10">
    <location>
        <begin position="490"/>
        <end position="499"/>
    </location>
</feature>
<feature type="region of interest" description="Disordered" evidence="10">
    <location>
        <begin position="386"/>
        <end position="539"/>
    </location>
</feature>
<evidence type="ECO:0000259" key="12">
    <source>
        <dbReference type="PROSITE" id="PS50262"/>
    </source>
</evidence>
<dbReference type="PANTHER" id="PTHR24247">
    <property type="entry name" value="5-HYDROXYTRYPTAMINE RECEPTOR"/>
    <property type="match status" value="1"/>
</dbReference>
<feature type="transmembrane region" description="Helical" evidence="11">
    <location>
        <begin position="542"/>
        <end position="560"/>
    </location>
</feature>
<dbReference type="GO" id="GO:0016907">
    <property type="term" value="F:G protein-coupled acetylcholine receptor activity"/>
    <property type="evidence" value="ECO:0007669"/>
    <property type="project" value="InterPro"/>
</dbReference>
<evidence type="ECO:0000256" key="3">
    <source>
        <dbReference type="ARBA" id="ARBA00022692"/>
    </source>
</evidence>
<evidence type="ECO:0000256" key="1">
    <source>
        <dbReference type="ARBA" id="ARBA00004651"/>
    </source>
</evidence>
<dbReference type="PRINTS" id="PR00237">
    <property type="entry name" value="GPCRRHODOPSN"/>
</dbReference>
<dbReference type="Proteomes" id="UP000887569">
    <property type="component" value="Unplaced"/>
</dbReference>
<feature type="transmembrane region" description="Helical" evidence="11">
    <location>
        <begin position="157"/>
        <end position="179"/>
    </location>
</feature>
<proteinExistence type="inferred from homology"/>
<dbReference type="PRINTS" id="PR00243">
    <property type="entry name" value="MUSCARINICR"/>
</dbReference>
<evidence type="ECO:0000313" key="14">
    <source>
        <dbReference type="WBParaSite" id="PgR057_g009_t01"/>
    </source>
</evidence>
<dbReference type="GO" id="GO:0004993">
    <property type="term" value="F:G protein-coupled serotonin receptor activity"/>
    <property type="evidence" value="ECO:0007669"/>
    <property type="project" value="TreeGrafter"/>
</dbReference>
<dbReference type="Pfam" id="PF00001">
    <property type="entry name" value="7tm_1"/>
    <property type="match status" value="1"/>
</dbReference>
<feature type="compositionally biased region" description="Polar residues" evidence="10">
    <location>
        <begin position="386"/>
        <end position="400"/>
    </location>
</feature>
<keyword evidence="7 9" id="KW-0675">Receptor</keyword>
<dbReference type="GO" id="GO:0007197">
    <property type="term" value="P:adenylate cyclase-inhibiting G protein-coupled acetylcholine receptor signaling pathway"/>
    <property type="evidence" value="ECO:0007669"/>
    <property type="project" value="TreeGrafter"/>
</dbReference>
<evidence type="ECO:0000313" key="13">
    <source>
        <dbReference type="Proteomes" id="UP000887569"/>
    </source>
</evidence>
<feature type="transmembrane region" description="Helical" evidence="11">
    <location>
        <begin position="82"/>
        <end position="107"/>
    </location>
</feature>
<dbReference type="PANTHER" id="PTHR24247:SF265">
    <property type="entry name" value="MUSCARINIC ACETYLCHOLINE RECEPTOR DM1"/>
    <property type="match status" value="1"/>
</dbReference>
<keyword evidence="4 11" id="KW-1133">Transmembrane helix</keyword>
<dbReference type="Gene3D" id="1.20.1070.10">
    <property type="entry name" value="Rhodopsin 7-helix transmembrane proteins"/>
    <property type="match status" value="2"/>
</dbReference>